<dbReference type="eggNOG" id="ENOG5032F6S">
    <property type="taxonomic scope" value="Bacteria"/>
</dbReference>
<dbReference type="Pfam" id="PF18960">
    <property type="entry name" value="DUF5702"/>
    <property type="match status" value="1"/>
</dbReference>
<feature type="region of interest" description="Disordered" evidence="2">
    <location>
        <begin position="505"/>
        <end position="527"/>
    </location>
</feature>
<dbReference type="HOGENOM" id="CLU_300134_0_0_9"/>
<dbReference type="OrthoDB" id="5135382at2"/>
<proteinExistence type="predicted"/>
<dbReference type="AlphaFoldDB" id="H3NPV5"/>
<comment type="caution">
    <text evidence="3">The sequence shown here is derived from an EMBL/GenBank/DDBJ whole genome shotgun (WGS) entry which is preliminary data.</text>
</comment>
<dbReference type="STRING" id="883114.HMPREF9709_01377"/>
<keyword evidence="1" id="KW-0175">Coiled coil</keyword>
<dbReference type="InterPro" id="IPR043756">
    <property type="entry name" value="DUF5702"/>
</dbReference>
<dbReference type="EMBL" id="AGEI01000024">
    <property type="protein sequence ID" value="EHR33333.1"/>
    <property type="molecule type" value="Genomic_DNA"/>
</dbReference>
<gene>
    <name evidence="3" type="ORF">HMPREF9709_01377</name>
</gene>
<dbReference type="Proteomes" id="UP000004191">
    <property type="component" value="Unassembled WGS sequence"/>
</dbReference>
<evidence type="ECO:0000256" key="1">
    <source>
        <dbReference type="SAM" id="Coils"/>
    </source>
</evidence>
<dbReference type="GeneID" id="96999340"/>
<evidence type="ECO:0000313" key="3">
    <source>
        <dbReference type="EMBL" id="EHR33333.1"/>
    </source>
</evidence>
<accession>H3NPV5</accession>
<keyword evidence="4" id="KW-1185">Reference proteome</keyword>
<reference evidence="3 4" key="1">
    <citation type="submission" date="2012-01" db="EMBL/GenBank/DDBJ databases">
        <title>The Genome Sequence of Helcococcus kunzii ATCC 51366.</title>
        <authorList>
            <consortium name="The Broad Institute Genome Sequencing Platform"/>
            <person name="Earl A."/>
            <person name="Ward D."/>
            <person name="Feldgarden M."/>
            <person name="Gevers D."/>
            <person name="Huys G."/>
            <person name="Young S.K."/>
            <person name="Zeng Q."/>
            <person name="Gargeya S."/>
            <person name="Fitzgerald M."/>
            <person name="Haas B."/>
            <person name="Abouelleil A."/>
            <person name="Alvarado L."/>
            <person name="Arachchi H.M."/>
            <person name="Berlin A."/>
            <person name="Chapman S.B."/>
            <person name="Gearin G."/>
            <person name="Goldberg J."/>
            <person name="Griggs A."/>
            <person name="Gujja S."/>
            <person name="Hansen M."/>
            <person name="Heiman D."/>
            <person name="Howarth C."/>
            <person name="Larimer J."/>
            <person name="Lui A."/>
            <person name="MacDonald P.J.P."/>
            <person name="McCowen C."/>
            <person name="Montmayeur A."/>
            <person name="Murphy C."/>
            <person name="Neiman D."/>
            <person name="Pearson M."/>
            <person name="Priest M."/>
            <person name="Roberts A."/>
            <person name="Saif S."/>
            <person name="Shea T."/>
            <person name="Sisk P."/>
            <person name="Stolte C."/>
            <person name="Sykes S."/>
            <person name="Wortman J."/>
            <person name="Nusbaum C."/>
            <person name="Birren B."/>
        </authorList>
    </citation>
    <scope>NUCLEOTIDE SEQUENCE [LARGE SCALE GENOMIC DNA]</scope>
    <source>
        <strain evidence="3 4">ATCC 51366</strain>
    </source>
</reference>
<name>H3NPV5_9FIRM</name>
<evidence type="ECO:0000256" key="2">
    <source>
        <dbReference type="SAM" id="MobiDB-lite"/>
    </source>
</evidence>
<dbReference type="RefSeq" id="WP_005398892.1">
    <property type="nucleotide sequence ID" value="NZ_JH601088.1"/>
</dbReference>
<feature type="coiled-coil region" evidence="1">
    <location>
        <begin position="683"/>
        <end position="714"/>
    </location>
</feature>
<protein>
    <submittedName>
        <fullName evidence="3">Uncharacterized protein</fullName>
    </submittedName>
</protein>
<organism evidence="3 4">
    <name type="scientific">Helcococcus kunzii ATCC 51366</name>
    <dbReference type="NCBI Taxonomy" id="883114"/>
    <lineage>
        <taxon>Bacteria</taxon>
        <taxon>Bacillati</taxon>
        <taxon>Bacillota</taxon>
        <taxon>Tissierellia</taxon>
        <taxon>Tissierellales</taxon>
        <taxon>Peptoniphilaceae</taxon>
        <taxon>Helcococcus</taxon>
    </lineage>
</organism>
<evidence type="ECO:0000313" key="4">
    <source>
        <dbReference type="Proteomes" id="UP000004191"/>
    </source>
</evidence>
<sequence length="1070" mass="122409">MKKFNSNKGAVTVFLTLILVPTLLITSIFVDVARVYLVSSLAESAGDLSLNGLLSNYDGDLLDWYGFMGSAQSMDDKMSSSEEDFKETISSKIEDKNFNFLTSKIEGEDKIITKMEKYNLSEPEMIRKSVIDFMKYRGPIEIVERIVDKIKNSGVKDFTKFANADKFEDLREQKQKFYEKESEFSNRVYNTYLKLDEYTNKTRDYGIDTVESLGKLNDKIKEAKNVYKFAHDKLFTKYRFVDGIDGNAEALSSMTKQLKPKSHYTEIINKDNTKFNSSHVIDKATVEKVLNDLDKDFQKLKIDITNINAQLDSHTLLKTKPGTKSSDANIWKWWRTFEDITSGSQMDNIVQVANNVGQYYLTLDMYNRVKIEGDDDGTVKTRLTETFNEVKTYMSQNIYKDGSGQFVRFANNAYEITNTYKNNLDYGQEKIKYLGSETTLDKAFSDLSETLYNTKIHNEEIIKLLDVIINGEKDGFLYLNEKVASLDDLKKLAKEYEQELKQWKKEADDAWDGSTPAKPEDDPAYLDLTDDDEIKKRDAHANKDDTVIGSLSSVVTDENVQILKDRLEAIKDGFIEMNKNLDDMTYNSIELTGVNKKAVSLDVFRKNMFKNGYNNNSSKYDGLVTNSEFNTNSTELFNDLFNNDYKQLDMARFKDINKSPTLIPEKNKVNVPKIYKYAYDMFHGKNKEELEEKKKEVSDAKDKAEKKLDELINLSRFKGEPQPTVKQEFTGPGGFSAGDVFKAGFEILQNIINLDLYNIRDDLYATAYAMSMFSYATYDNEGRFKLLPKSERKGLKSQDALAKYKSKDGVWFSDELNDEVKFKNRTLTGHRISKENNAAYMAEVEYLLFGETDENASNVDKAYGTIFAMKFALNYISAMSNFWSNDVLTYVAGAIQAATAGIVPIPLTKIIVISLLTTMETWKDLDRLEVGFPVEIYKPKAEDWVYQIPSVKNLPAIINDIMNPKNDETLDNDEGLTYSDYMTLFTALSFSGPNSARTYQRLAEVVQTNIGHKANKDDYSLKNSQVYYKLKTKLKVNPLLFTLPLFAKYTNGKIELEGWTTLDVDLIRGY</sequence>